<evidence type="ECO:0000259" key="13">
    <source>
        <dbReference type="Pfam" id="PF07715"/>
    </source>
</evidence>
<keyword evidence="3 11" id="KW-1134">Transmembrane beta strand</keyword>
<evidence type="ECO:0000256" key="12">
    <source>
        <dbReference type="SAM" id="SignalP"/>
    </source>
</evidence>
<keyword evidence="5 11" id="KW-0812">Transmembrane</keyword>
<keyword evidence="6 12" id="KW-0732">Signal</keyword>
<protein>
    <recommendedName>
        <fullName evidence="13">TonB-dependent receptor plug domain-containing protein</fullName>
    </recommendedName>
</protein>
<gene>
    <name evidence="14" type="ORF">AW736_04040</name>
</gene>
<dbReference type="InterPro" id="IPR012910">
    <property type="entry name" value="Plug_dom"/>
</dbReference>
<proteinExistence type="inferred from homology"/>
<dbReference type="AlphaFoldDB" id="A0A178IPH9"/>
<comment type="similarity">
    <text evidence="11">Belongs to the TonB-dependent receptor family.</text>
</comment>
<dbReference type="PANTHER" id="PTHR32552:SF68">
    <property type="entry name" value="FERRICHROME OUTER MEMBRANE TRANSPORTER_PHAGE RECEPTOR"/>
    <property type="match status" value="1"/>
</dbReference>
<evidence type="ECO:0000256" key="1">
    <source>
        <dbReference type="ARBA" id="ARBA00004571"/>
    </source>
</evidence>
<feature type="chain" id="PRO_5008089237" description="TonB-dependent receptor plug domain-containing protein" evidence="12">
    <location>
        <begin position="32"/>
        <end position="746"/>
    </location>
</feature>
<evidence type="ECO:0000313" key="14">
    <source>
        <dbReference type="EMBL" id="OAM91247.1"/>
    </source>
</evidence>
<evidence type="ECO:0000256" key="2">
    <source>
        <dbReference type="ARBA" id="ARBA00022448"/>
    </source>
</evidence>
<keyword evidence="7" id="KW-0408">Iron</keyword>
<dbReference type="GO" id="GO:0009279">
    <property type="term" value="C:cell outer membrane"/>
    <property type="evidence" value="ECO:0007669"/>
    <property type="project" value="UniProtKB-SubCell"/>
</dbReference>
<dbReference type="InterPro" id="IPR036942">
    <property type="entry name" value="Beta-barrel_TonB_sf"/>
</dbReference>
<keyword evidence="15" id="KW-1185">Reference proteome</keyword>
<evidence type="ECO:0000256" key="9">
    <source>
        <dbReference type="ARBA" id="ARBA00023136"/>
    </source>
</evidence>
<dbReference type="Gene3D" id="2.170.130.10">
    <property type="entry name" value="TonB-dependent receptor, plug domain"/>
    <property type="match status" value="1"/>
</dbReference>
<feature type="domain" description="TonB-dependent receptor plug" evidence="13">
    <location>
        <begin position="82"/>
        <end position="180"/>
    </location>
</feature>
<keyword evidence="10 11" id="KW-0998">Cell outer membrane</keyword>
<evidence type="ECO:0000256" key="11">
    <source>
        <dbReference type="PROSITE-ProRule" id="PRU01360"/>
    </source>
</evidence>
<sequence length="746" mass="85758">MNTSILTMCSFLNALKLLCILTLVFPAFVQAQSRLTSETAGNAQPSSADEVIQMSVFDVTSDRDVGYLSTNSESATRLNVPISDIPQSILVFNQEFLDDLLAESFDDFVMYDPSVQTVSEDDSFNMRGIGSGSTDQVGSYYNGFPMEAGYGKQMLVTTERAEILKGPNAVLYGAGAFGGTMNLVSKKAMFKTATRMNMTYDSNGYFLSKIDFNTPVIKRRLAFRLNALWANGEDARSNTKSAWAIAPTFTWQIAHRTVLIAEYTHQVQESVANVGFPVLGGNPFAMQMANGSWRAVDPRRRLNDADDLRENTRDVIYADFRHEFSNHLMFRSMFGYEFKNAYQNEVYPSSGFTNLDRTSDPTTVWLSPIYRFYDYDYKNVRTRNELVAKINTWGLKHQIIGGWSWDRQERRSYRRESTAGEYPKIDLFNHEPRPVPEEYKNRSKLKNANPNSLQTMYLPAYYINDLISMFEERFFIQTGFKYIDNRRNTINMRYNPVRTDFVEEESTTHSLGLVYHFTRDKAWTLYLNNNTTYSPNFTLARDGSMLKSREGDQYEGGIKYVYKDKFSAMFSAYSIQIKNEPELVDGDDTDYYITTDGIRSRGVEFIAHWNVTPVWQIYGGYAYTHCIDKRTGDRRYNVPLHGVSLFTRYQLKQGPLKGLSFRFGYQWRDSSMSGVNASSPEPEWRIPTFINITAGASYEIRMKKKRFQISLQVKNLTDQYNISNARNIYVRVADPRTWILGLGSRF</sequence>
<keyword evidence="9 11" id="KW-0472">Membrane</keyword>
<reference evidence="14 15" key="1">
    <citation type="submission" date="2016-01" db="EMBL/GenBank/DDBJ databases">
        <title>High potential of lignocellulose degradation of a new Verrucomicrobia species.</title>
        <authorList>
            <person name="Wang Y."/>
            <person name="Shi Y."/>
            <person name="Qiu Z."/>
            <person name="Liu S."/>
            <person name="Yang H."/>
        </authorList>
    </citation>
    <scope>NUCLEOTIDE SEQUENCE [LARGE SCALE GENOMIC DNA]</scope>
    <source>
        <strain evidence="14 15">TSB47</strain>
    </source>
</reference>
<feature type="signal peptide" evidence="12">
    <location>
        <begin position="1"/>
        <end position="31"/>
    </location>
</feature>
<comment type="subcellular location">
    <subcellularLocation>
        <location evidence="1 11">Cell outer membrane</location>
        <topology evidence="1 11">Multi-pass membrane protein</topology>
    </subcellularLocation>
</comment>
<evidence type="ECO:0000256" key="5">
    <source>
        <dbReference type="ARBA" id="ARBA00022692"/>
    </source>
</evidence>
<evidence type="ECO:0000256" key="3">
    <source>
        <dbReference type="ARBA" id="ARBA00022452"/>
    </source>
</evidence>
<dbReference type="PANTHER" id="PTHR32552">
    <property type="entry name" value="FERRICHROME IRON RECEPTOR-RELATED"/>
    <property type="match status" value="1"/>
</dbReference>
<dbReference type="EMBL" id="LRRQ01000032">
    <property type="protein sequence ID" value="OAM91247.1"/>
    <property type="molecule type" value="Genomic_DNA"/>
</dbReference>
<comment type="caution">
    <text evidence="14">The sequence shown here is derived from an EMBL/GenBank/DDBJ whole genome shotgun (WGS) entry which is preliminary data.</text>
</comment>
<dbReference type="InterPro" id="IPR037066">
    <property type="entry name" value="Plug_dom_sf"/>
</dbReference>
<evidence type="ECO:0000256" key="7">
    <source>
        <dbReference type="ARBA" id="ARBA00023004"/>
    </source>
</evidence>
<dbReference type="SUPFAM" id="SSF56935">
    <property type="entry name" value="Porins"/>
    <property type="match status" value="1"/>
</dbReference>
<name>A0A178IPH9_9BACT</name>
<dbReference type="GO" id="GO:0015344">
    <property type="term" value="F:siderophore uptake transmembrane transporter activity"/>
    <property type="evidence" value="ECO:0007669"/>
    <property type="project" value="TreeGrafter"/>
</dbReference>
<organism evidence="14 15">
    <name type="scientific">Termitidicoccus mucosus</name>
    <dbReference type="NCBI Taxonomy" id="1184151"/>
    <lineage>
        <taxon>Bacteria</taxon>
        <taxon>Pseudomonadati</taxon>
        <taxon>Verrucomicrobiota</taxon>
        <taxon>Opitutia</taxon>
        <taxon>Opitutales</taxon>
        <taxon>Opitutaceae</taxon>
        <taxon>Termitidicoccus</taxon>
    </lineage>
</organism>
<dbReference type="Gene3D" id="2.40.170.20">
    <property type="entry name" value="TonB-dependent receptor, beta-barrel domain"/>
    <property type="match status" value="1"/>
</dbReference>
<evidence type="ECO:0000256" key="4">
    <source>
        <dbReference type="ARBA" id="ARBA00022496"/>
    </source>
</evidence>
<dbReference type="STRING" id="1184151.AW736_04040"/>
<dbReference type="RefSeq" id="WP_068768963.1">
    <property type="nucleotide sequence ID" value="NZ_CP109796.1"/>
</dbReference>
<evidence type="ECO:0000256" key="6">
    <source>
        <dbReference type="ARBA" id="ARBA00022729"/>
    </source>
</evidence>
<keyword evidence="4" id="KW-0410">Iron transport</keyword>
<keyword evidence="2 11" id="KW-0813">Transport</keyword>
<evidence type="ECO:0000313" key="15">
    <source>
        <dbReference type="Proteomes" id="UP000078486"/>
    </source>
</evidence>
<evidence type="ECO:0000256" key="10">
    <source>
        <dbReference type="ARBA" id="ARBA00023237"/>
    </source>
</evidence>
<dbReference type="PROSITE" id="PS52016">
    <property type="entry name" value="TONB_DEPENDENT_REC_3"/>
    <property type="match status" value="1"/>
</dbReference>
<dbReference type="Pfam" id="PF07715">
    <property type="entry name" value="Plug"/>
    <property type="match status" value="1"/>
</dbReference>
<dbReference type="InterPro" id="IPR039426">
    <property type="entry name" value="TonB-dep_rcpt-like"/>
</dbReference>
<evidence type="ECO:0000256" key="8">
    <source>
        <dbReference type="ARBA" id="ARBA00023065"/>
    </source>
</evidence>
<dbReference type="Proteomes" id="UP000078486">
    <property type="component" value="Unassembled WGS sequence"/>
</dbReference>
<keyword evidence="8" id="KW-0406">Ion transport</keyword>
<accession>A0A178IPH9</accession>